<comment type="caution">
    <text evidence="3">The sequence shown here is derived from an EMBL/GenBank/DDBJ whole genome shotgun (WGS) entry which is preliminary data.</text>
</comment>
<protein>
    <submittedName>
        <fullName evidence="3">Adenylyl-sulfate kinase</fullName>
        <ecNumber evidence="3">2.7.1.25</ecNumber>
    </submittedName>
</protein>
<evidence type="ECO:0000256" key="1">
    <source>
        <dbReference type="ARBA" id="ARBA00022679"/>
    </source>
</evidence>
<dbReference type="PRINTS" id="PR01100">
    <property type="entry name" value="SHIKIMTKNASE"/>
</dbReference>
<keyword evidence="1 3" id="KW-0808">Transferase</keyword>
<dbReference type="Pfam" id="PF01583">
    <property type="entry name" value="APS_kinase"/>
    <property type="match status" value="1"/>
</dbReference>
<dbReference type="SUPFAM" id="SSF52540">
    <property type="entry name" value="P-loop containing nucleoside triphosphate hydrolases"/>
    <property type="match status" value="1"/>
</dbReference>
<accession>A0ABW6VRA9</accession>
<organism evidence="3 4">
    <name type="scientific">Micromonospora parva</name>
    <dbReference type="NCBI Taxonomy" id="1464048"/>
    <lineage>
        <taxon>Bacteria</taxon>
        <taxon>Bacillati</taxon>
        <taxon>Actinomycetota</taxon>
        <taxon>Actinomycetes</taxon>
        <taxon>Micromonosporales</taxon>
        <taxon>Micromonosporaceae</taxon>
        <taxon>Micromonospora</taxon>
    </lineage>
</organism>
<dbReference type="Gene3D" id="3.40.50.300">
    <property type="entry name" value="P-loop containing nucleotide triphosphate hydrolases"/>
    <property type="match status" value="1"/>
</dbReference>
<evidence type="ECO:0000259" key="2">
    <source>
        <dbReference type="Pfam" id="PF01583"/>
    </source>
</evidence>
<reference evidence="3 4" key="1">
    <citation type="submission" date="2024-10" db="EMBL/GenBank/DDBJ databases">
        <title>The Natural Products Discovery Center: Release of the First 8490 Sequenced Strains for Exploring Actinobacteria Biosynthetic Diversity.</title>
        <authorList>
            <person name="Kalkreuter E."/>
            <person name="Kautsar S.A."/>
            <person name="Yang D."/>
            <person name="Bader C.D."/>
            <person name="Teijaro C.N."/>
            <person name="Fluegel L."/>
            <person name="Davis C.M."/>
            <person name="Simpson J.R."/>
            <person name="Lauterbach L."/>
            <person name="Steele A.D."/>
            <person name="Gui C."/>
            <person name="Meng S."/>
            <person name="Li G."/>
            <person name="Viehrig K."/>
            <person name="Ye F."/>
            <person name="Su P."/>
            <person name="Kiefer A.F."/>
            <person name="Nichols A."/>
            <person name="Cepeda A.J."/>
            <person name="Yan W."/>
            <person name="Fan B."/>
            <person name="Jiang Y."/>
            <person name="Adhikari A."/>
            <person name="Zheng C.-J."/>
            <person name="Schuster L."/>
            <person name="Cowan T.M."/>
            <person name="Smanski M.J."/>
            <person name="Chevrette M.G."/>
            <person name="De Carvalho L.P.S."/>
            <person name="Shen B."/>
        </authorList>
    </citation>
    <scope>NUCLEOTIDE SEQUENCE [LARGE SCALE GENOMIC DNA]</scope>
    <source>
        <strain evidence="3 4">NPDC000140</strain>
    </source>
</reference>
<dbReference type="EMBL" id="JBIAZM010000001">
    <property type="protein sequence ID" value="MFF5198614.1"/>
    <property type="molecule type" value="Genomic_DNA"/>
</dbReference>
<evidence type="ECO:0000313" key="3">
    <source>
        <dbReference type="EMBL" id="MFF5198614.1"/>
    </source>
</evidence>
<dbReference type="NCBIfam" id="NF004041">
    <property type="entry name" value="PRK05541.1"/>
    <property type="match status" value="1"/>
</dbReference>
<keyword evidence="4" id="KW-1185">Reference proteome</keyword>
<dbReference type="Proteomes" id="UP001602287">
    <property type="component" value="Unassembled WGS sequence"/>
</dbReference>
<dbReference type="InterPro" id="IPR050512">
    <property type="entry name" value="Sulf_AdTrans/APS_kinase"/>
</dbReference>
<name>A0ABW6VRA9_9ACTN</name>
<dbReference type="PANTHER" id="PTHR42700:SF1">
    <property type="entry name" value="SULFATE ADENYLYLTRANSFERASE"/>
    <property type="match status" value="1"/>
</dbReference>
<dbReference type="InterPro" id="IPR027417">
    <property type="entry name" value="P-loop_NTPase"/>
</dbReference>
<feature type="domain" description="APS kinase" evidence="2">
    <location>
        <begin position="1"/>
        <end position="146"/>
    </location>
</feature>
<gene>
    <name evidence="3" type="ORF">ACFY3B_03295</name>
</gene>
<dbReference type="EC" id="2.7.1.25" evidence="3"/>
<proteinExistence type="predicted"/>
<dbReference type="GO" id="GO:0004020">
    <property type="term" value="F:adenylylsulfate kinase activity"/>
    <property type="evidence" value="ECO:0007669"/>
    <property type="project" value="UniProtKB-EC"/>
</dbReference>
<keyword evidence="3" id="KW-0418">Kinase</keyword>
<evidence type="ECO:0000313" key="4">
    <source>
        <dbReference type="Proteomes" id="UP001602287"/>
    </source>
</evidence>
<dbReference type="RefSeq" id="WP_210865312.1">
    <property type="nucleotide sequence ID" value="NZ_JBEZDH010000004.1"/>
</dbReference>
<sequence length="171" mass="18827">MVIWLIGLSGAGKTTIGTRLAARLRADLPNLVYLDGDLLREVWGGVSHDVAGREVNAERLSKLCLMLDRQNIHVVAAVLSIFPHWQQWNRRHLSHYFEVFLDVPMEVVVARDTKGLYRSAIDGETSDVVGVDIPFPEPAAPDLVLDSSGRDGTPDDLVERIVAALPVPVAR</sequence>
<dbReference type="InterPro" id="IPR059117">
    <property type="entry name" value="APS_kinase_dom"/>
</dbReference>
<dbReference type="PANTHER" id="PTHR42700">
    <property type="entry name" value="SULFATE ADENYLYLTRANSFERASE"/>
    <property type="match status" value="1"/>
</dbReference>